<dbReference type="Proteomes" id="UP000790709">
    <property type="component" value="Unassembled WGS sequence"/>
</dbReference>
<evidence type="ECO:0000313" key="2">
    <source>
        <dbReference type="Proteomes" id="UP000790709"/>
    </source>
</evidence>
<reference evidence="1" key="1">
    <citation type="journal article" date="2021" name="New Phytol.">
        <title>Evolutionary innovations through gain and loss of genes in the ectomycorrhizal Boletales.</title>
        <authorList>
            <person name="Wu G."/>
            <person name="Miyauchi S."/>
            <person name="Morin E."/>
            <person name="Kuo A."/>
            <person name="Drula E."/>
            <person name="Varga T."/>
            <person name="Kohler A."/>
            <person name="Feng B."/>
            <person name="Cao Y."/>
            <person name="Lipzen A."/>
            <person name="Daum C."/>
            <person name="Hundley H."/>
            <person name="Pangilinan J."/>
            <person name="Johnson J."/>
            <person name="Barry K."/>
            <person name="LaButti K."/>
            <person name="Ng V."/>
            <person name="Ahrendt S."/>
            <person name="Min B."/>
            <person name="Choi I.G."/>
            <person name="Park H."/>
            <person name="Plett J.M."/>
            <person name="Magnuson J."/>
            <person name="Spatafora J.W."/>
            <person name="Nagy L.G."/>
            <person name="Henrissat B."/>
            <person name="Grigoriev I.V."/>
            <person name="Yang Z.L."/>
            <person name="Xu J."/>
            <person name="Martin F.M."/>
        </authorList>
    </citation>
    <scope>NUCLEOTIDE SEQUENCE</scope>
    <source>
        <strain evidence="1">KUC20120723A-06</strain>
    </source>
</reference>
<dbReference type="EMBL" id="MU267361">
    <property type="protein sequence ID" value="KAH7917003.1"/>
    <property type="molecule type" value="Genomic_DNA"/>
</dbReference>
<sequence>MNHGIVFFDVPSLRVTRFLSIRTLVGSTSLSPDHRFLAVSNLSTGFDIYDLHTGAPVLNLSHDASLALQVPVRFIHRGFAVLGGSTTGDVRIWDAGTGQHLHVLHHPKNDVILATAAYYSRSEDKFLIATGTCTLRGGRPYIELWQAADVYNKDGYFRHRSVLKPVVQPEYRIYHFGYVLLVLLGIGLAYFVGLRNGGGEV</sequence>
<keyword evidence="2" id="KW-1185">Reference proteome</keyword>
<name>A0ACB8AVE8_9AGAM</name>
<comment type="caution">
    <text evidence="1">The sequence shown here is derived from an EMBL/GenBank/DDBJ whole genome shotgun (WGS) entry which is preliminary data.</text>
</comment>
<protein>
    <submittedName>
        <fullName evidence="1">Uncharacterized protein</fullName>
    </submittedName>
</protein>
<accession>A0ACB8AVE8</accession>
<proteinExistence type="predicted"/>
<organism evidence="1 2">
    <name type="scientific">Leucogyrophana mollusca</name>
    <dbReference type="NCBI Taxonomy" id="85980"/>
    <lineage>
        <taxon>Eukaryota</taxon>
        <taxon>Fungi</taxon>
        <taxon>Dikarya</taxon>
        <taxon>Basidiomycota</taxon>
        <taxon>Agaricomycotina</taxon>
        <taxon>Agaricomycetes</taxon>
        <taxon>Agaricomycetidae</taxon>
        <taxon>Boletales</taxon>
        <taxon>Boletales incertae sedis</taxon>
        <taxon>Leucogyrophana</taxon>
    </lineage>
</organism>
<evidence type="ECO:0000313" key="1">
    <source>
        <dbReference type="EMBL" id="KAH7917003.1"/>
    </source>
</evidence>
<gene>
    <name evidence="1" type="ORF">BV22DRAFT_1135792</name>
</gene>